<evidence type="ECO:0000313" key="2">
    <source>
        <dbReference type="EMBL" id="KAB8246256.1"/>
    </source>
</evidence>
<feature type="compositionally biased region" description="Polar residues" evidence="1">
    <location>
        <begin position="22"/>
        <end position="33"/>
    </location>
</feature>
<dbReference type="Proteomes" id="UP000325434">
    <property type="component" value="Unassembled WGS sequence"/>
</dbReference>
<evidence type="ECO:0000256" key="1">
    <source>
        <dbReference type="SAM" id="MobiDB-lite"/>
    </source>
</evidence>
<dbReference type="VEuPathDB" id="FungiDB:F9C07_13159"/>
<dbReference type="AlphaFoldDB" id="A0A5N6GV75"/>
<accession>A0A5N6GV75</accession>
<protein>
    <submittedName>
        <fullName evidence="2">Uncharacterized protein</fullName>
    </submittedName>
</protein>
<sequence>MSPKRRSANAGRATCPSEEDNPASSTTTSNQSWKLKFNDRQLERKRQADRITQRRMREPSKQTAAAFKVDTLVSGVTGLPGVPDPCLTSSGLEAPSGSNQDVPIVEQRSNLCRTFA</sequence>
<dbReference type="EMBL" id="ML734602">
    <property type="protein sequence ID" value="KAB8246256.1"/>
    <property type="molecule type" value="Genomic_DNA"/>
</dbReference>
<feature type="region of interest" description="Disordered" evidence="1">
    <location>
        <begin position="1"/>
        <end position="63"/>
    </location>
</feature>
<organism evidence="2">
    <name type="scientific">Aspergillus flavus</name>
    <dbReference type="NCBI Taxonomy" id="5059"/>
    <lineage>
        <taxon>Eukaryota</taxon>
        <taxon>Fungi</taxon>
        <taxon>Dikarya</taxon>
        <taxon>Ascomycota</taxon>
        <taxon>Pezizomycotina</taxon>
        <taxon>Eurotiomycetes</taxon>
        <taxon>Eurotiomycetidae</taxon>
        <taxon>Eurotiales</taxon>
        <taxon>Aspergillaceae</taxon>
        <taxon>Aspergillus</taxon>
        <taxon>Aspergillus subgen. Circumdati</taxon>
    </lineage>
</organism>
<proteinExistence type="predicted"/>
<reference evidence="2" key="1">
    <citation type="submission" date="2019-04" db="EMBL/GenBank/DDBJ databases">
        <title>Friends and foes A comparative genomics study of 23 Aspergillus species from section Flavi.</title>
        <authorList>
            <consortium name="DOE Joint Genome Institute"/>
            <person name="Kjaerbolling I."/>
            <person name="Vesth T."/>
            <person name="Frisvad J.C."/>
            <person name="Nybo J.L."/>
            <person name="Theobald S."/>
            <person name="Kildgaard S."/>
            <person name="Isbrandt T."/>
            <person name="Kuo A."/>
            <person name="Sato A."/>
            <person name="Lyhne E.K."/>
            <person name="Kogle M.E."/>
            <person name="Wiebenga A."/>
            <person name="Kun R.S."/>
            <person name="Lubbers R.J."/>
            <person name="Makela M.R."/>
            <person name="Barry K."/>
            <person name="Chovatia M."/>
            <person name="Clum A."/>
            <person name="Daum C."/>
            <person name="Haridas S."/>
            <person name="He G."/>
            <person name="LaButti K."/>
            <person name="Lipzen A."/>
            <person name="Mondo S."/>
            <person name="Riley R."/>
            <person name="Salamov A."/>
            <person name="Simmons B.A."/>
            <person name="Magnuson J.K."/>
            <person name="Henrissat B."/>
            <person name="Mortensen U.H."/>
            <person name="Larsen T.O."/>
            <person name="Devries R.P."/>
            <person name="Grigoriev I.V."/>
            <person name="Machida M."/>
            <person name="Baker S.E."/>
            <person name="Andersen M.R."/>
        </authorList>
    </citation>
    <scope>NUCLEOTIDE SEQUENCE [LARGE SCALE GENOMIC DNA]</scope>
    <source>
        <strain evidence="2">CBS 121.62</strain>
    </source>
</reference>
<name>A0A5N6GV75_ASPFL</name>
<gene>
    <name evidence="2" type="ORF">BDV35DRAFT_405242</name>
</gene>
<feature type="compositionally biased region" description="Basic and acidic residues" evidence="1">
    <location>
        <begin position="36"/>
        <end position="60"/>
    </location>
</feature>